<name>A0AAN7T2U2_9EURO</name>
<protein>
    <recommendedName>
        <fullName evidence="6">Major facilitator superfamily (MFS) profile domain-containing protein</fullName>
    </recommendedName>
</protein>
<dbReference type="EMBL" id="JAVRRJ010000002">
    <property type="protein sequence ID" value="KAK5088571.1"/>
    <property type="molecule type" value="Genomic_DNA"/>
</dbReference>
<dbReference type="GO" id="GO:0005886">
    <property type="term" value="C:plasma membrane"/>
    <property type="evidence" value="ECO:0007669"/>
    <property type="project" value="TreeGrafter"/>
</dbReference>
<comment type="caution">
    <text evidence="7">The sequence shown here is derived from an EMBL/GenBank/DDBJ whole genome shotgun (WGS) entry which is preliminary data.</text>
</comment>
<comment type="subcellular location">
    <subcellularLocation>
        <location evidence="1">Membrane</location>
        <topology evidence="1">Multi-pass membrane protein</topology>
    </subcellularLocation>
</comment>
<dbReference type="InterPro" id="IPR020846">
    <property type="entry name" value="MFS_dom"/>
</dbReference>
<dbReference type="Proteomes" id="UP001309876">
    <property type="component" value="Unassembled WGS sequence"/>
</dbReference>
<keyword evidence="3 5" id="KW-1133">Transmembrane helix</keyword>
<dbReference type="PANTHER" id="PTHR23502">
    <property type="entry name" value="MAJOR FACILITATOR SUPERFAMILY"/>
    <property type="match status" value="1"/>
</dbReference>
<dbReference type="PROSITE" id="PS50850">
    <property type="entry name" value="MFS"/>
    <property type="match status" value="1"/>
</dbReference>
<dbReference type="Gene3D" id="1.20.1250.20">
    <property type="entry name" value="MFS general substrate transporter like domains"/>
    <property type="match status" value="1"/>
</dbReference>
<dbReference type="InterPro" id="IPR011701">
    <property type="entry name" value="MFS"/>
</dbReference>
<evidence type="ECO:0000256" key="3">
    <source>
        <dbReference type="ARBA" id="ARBA00022989"/>
    </source>
</evidence>
<evidence type="ECO:0000256" key="2">
    <source>
        <dbReference type="ARBA" id="ARBA00022692"/>
    </source>
</evidence>
<feature type="transmembrane region" description="Helical" evidence="5">
    <location>
        <begin position="353"/>
        <end position="376"/>
    </location>
</feature>
<feature type="transmembrane region" description="Helical" evidence="5">
    <location>
        <begin position="308"/>
        <end position="341"/>
    </location>
</feature>
<feature type="transmembrane region" description="Helical" evidence="5">
    <location>
        <begin position="424"/>
        <end position="448"/>
    </location>
</feature>
<feature type="transmembrane region" description="Helical" evidence="5">
    <location>
        <begin position="211"/>
        <end position="230"/>
    </location>
</feature>
<keyword evidence="8" id="KW-1185">Reference proteome</keyword>
<dbReference type="AlphaFoldDB" id="A0AAN7T2U2"/>
<accession>A0AAN7T2U2</accession>
<dbReference type="SUPFAM" id="SSF103473">
    <property type="entry name" value="MFS general substrate transporter"/>
    <property type="match status" value="1"/>
</dbReference>
<feature type="domain" description="Major facilitator superfamily (MFS) profile" evidence="6">
    <location>
        <begin position="55"/>
        <end position="514"/>
    </location>
</feature>
<dbReference type="GO" id="GO:0022857">
    <property type="term" value="F:transmembrane transporter activity"/>
    <property type="evidence" value="ECO:0007669"/>
    <property type="project" value="InterPro"/>
</dbReference>
<evidence type="ECO:0000259" key="6">
    <source>
        <dbReference type="PROSITE" id="PS50850"/>
    </source>
</evidence>
<feature type="transmembrane region" description="Helical" evidence="5">
    <location>
        <begin position="90"/>
        <end position="110"/>
    </location>
</feature>
<evidence type="ECO:0000256" key="1">
    <source>
        <dbReference type="ARBA" id="ARBA00004141"/>
    </source>
</evidence>
<dbReference type="Pfam" id="PF07690">
    <property type="entry name" value="MFS_1"/>
    <property type="match status" value="1"/>
</dbReference>
<evidence type="ECO:0000313" key="7">
    <source>
        <dbReference type="EMBL" id="KAK5088571.1"/>
    </source>
</evidence>
<feature type="transmembrane region" description="Helical" evidence="5">
    <location>
        <begin position="460"/>
        <end position="479"/>
    </location>
</feature>
<dbReference type="PANTHER" id="PTHR23502:SF50">
    <property type="entry name" value="TRANSPORTER, PUTATIVE (AFU_ORTHOLOGUE AFUA_5G00430)-RELATED"/>
    <property type="match status" value="1"/>
</dbReference>
<keyword evidence="2 5" id="KW-0812">Transmembrane</keyword>
<reference evidence="7 8" key="1">
    <citation type="submission" date="2023-08" db="EMBL/GenBank/DDBJ databases">
        <title>Black Yeasts Isolated from many extreme environments.</title>
        <authorList>
            <person name="Coleine C."/>
            <person name="Stajich J.E."/>
            <person name="Selbmann L."/>
        </authorList>
    </citation>
    <scope>NUCLEOTIDE SEQUENCE [LARGE SCALE GENOMIC DNA]</scope>
    <source>
        <strain evidence="7 8">CCFEE 5910</strain>
    </source>
</reference>
<organism evidence="7 8">
    <name type="scientific">Lithohypha guttulata</name>
    <dbReference type="NCBI Taxonomy" id="1690604"/>
    <lineage>
        <taxon>Eukaryota</taxon>
        <taxon>Fungi</taxon>
        <taxon>Dikarya</taxon>
        <taxon>Ascomycota</taxon>
        <taxon>Pezizomycotina</taxon>
        <taxon>Eurotiomycetes</taxon>
        <taxon>Chaetothyriomycetidae</taxon>
        <taxon>Chaetothyriales</taxon>
        <taxon>Trichomeriaceae</taxon>
        <taxon>Lithohypha</taxon>
    </lineage>
</organism>
<sequence>MTEIHRNTQTFPPGYVWAPGTVALKDRDVSKVNLFPIPSSDPDDPLNWSSFRKFLNFGIVCSYILWTFVQLDIGYTAWGPMLEEINTSVYVLNASAAGNYAGLAVGCIFFMPFVHKYGRRPLYLFSSAVQLAGCIWQAKVVDNSGIIGANILTGLGGAICETVVQITIADIFFVHQHATMNGWYLLLTSIGAFLGPVASGYVAEGQGWRWMWWWCVIFLSIQLFVSIFFYEESKYVPQSREIPGNQSNHIFSDQKVAVSNSTSLEPVQRGNVTEVHIDPTIKRKSYLQRMAMVTKTDAPIFRHIYQPFIILFTFPAVTYTAVTFGCVLACFAILVTVQAIYLIEPPYNFGPDGVGLVQLPPFIGAFIGFFVGGWLNDKSIMWLSKRNQGIYEPEQRMWMAIPASVTIPVGLLMFGIGIANGAHWIVLAVGAAIFGFGFLVCLDIALAYCTDCYQDIIGDALVGVVFTRNAVSVVILFVLEDWLEGMGVRNLHILLACLMWAILMIPLALLKFGKRWRLWTHGRYKAMALRQPTFRTF</sequence>
<evidence type="ECO:0000256" key="5">
    <source>
        <dbReference type="SAM" id="Phobius"/>
    </source>
</evidence>
<feature type="transmembrane region" description="Helical" evidence="5">
    <location>
        <begin position="54"/>
        <end position="78"/>
    </location>
</feature>
<gene>
    <name evidence="7" type="ORF">LTR05_002791</name>
</gene>
<proteinExistence type="predicted"/>
<evidence type="ECO:0000313" key="8">
    <source>
        <dbReference type="Proteomes" id="UP001309876"/>
    </source>
</evidence>
<evidence type="ECO:0000256" key="4">
    <source>
        <dbReference type="ARBA" id="ARBA00023136"/>
    </source>
</evidence>
<feature type="transmembrane region" description="Helical" evidence="5">
    <location>
        <begin position="397"/>
        <end position="418"/>
    </location>
</feature>
<feature type="transmembrane region" description="Helical" evidence="5">
    <location>
        <begin position="181"/>
        <end position="199"/>
    </location>
</feature>
<feature type="transmembrane region" description="Helical" evidence="5">
    <location>
        <begin position="491"/>
        <end position="510"/>
    </location>
</feature>
<dbReference type="InterPro" id="IPR036259">
    <property type="entry name" value="MFS_trans_sf"/>
</dbReference>
<keyword evidence="4 5" id="KW-0472">Membrane</keyword>